<evidence type="ECO:0000256" key="6">
    <source>
        <dbReference type="SAM" id="Phobius"/>
    </source>
</evidence>
<dbReference type="PANTHER" id="PTHR43531:SF14">
    <property type="entry name" value="METHYL-ACCEPTING CHEMOTAXIS PROTEIN I-RELATED"/>
    <property type="match status" value="1"/>
</dbReference>
<comment type="caution">
    <text evidence="9">The sequence shown here is derived from an EMBL/GenBank/DDBJ whole genome shotgun (WGS) entry which is preliminary data.</text>
</comment>
<evidence type="ECO:0000256" key="4">
    <source>
        <dbReference type="PROSITE-ProRule" id="PRU00284"/>
    </source>
</evidence>
<dbReference type="Gene3D" id="1.10.287.950">
    <property type="entry name" value="Methyl-accepting chemotaxis protein"/>
    <property type="match status" value="1"/>
</dbReference>
<evidence type="ECO:0000256" key="5">
    <source>
        <dbReference type="SAM" id="Coils"/>
    </source>
</evidence>
<evidence type="ECO:0000259" key="7">
    <source>
        <dbReference type="PROSITE" id="PS50111"/>
    </source>
</evidence>
<evidence type="ECO:0000256" key="1">
    <source>
        <dbReference type="ARBA" id="ARBA00022481"/>
    </source>
</evidence>
<feature type="coiled-coil region" evidence="5">
    <location>
        <begin position="513"/>
        <end position="551"/>
    </location>
</feature>
<dbReference type="PROSITE" id="PS50885">
    <property type="entry name" value="HAMP"/>
    <property type="match status" value="1"/>
</dbReference>
<feature type="transmembrane region" description="Helical" evidence="6">
    <location>
        <begin position="229"/>
        <end position="250"/>
    </location>
</feature>
<organism evidence="9 10">
    <name type="scientific">Billgrantia campisalis</name>
    <dbReference type="NCBI Taxonomy" id="74661"/>
    <lineage>
        <taxon>Bacteria</taxon>
        <taxon>Pseudomonadati</taxon>
        <taxon>Pseudomonadota</taxon>
        <taxon>Gammaproteobacteria</taxon>
        <taxon>Oceanospirillales</taxon>
        <taxon>Halomonadaceae</taxon>
        <taxon>Billgrantia</taxon>
    </lineage>
</organism>
<dbReference type="SUPFAM" id="SSF58104">
    <property type="entry name" value="Methyl-accepting chemotaxis protein (MCP) signaling domain"/>
    <property type="match status" value="1"/>
</dbReference>
<keyword evidence="6" id="KW-1133">Transmembrane helix</keyword>
<evidence type="ECO:0000313" key="10">
    <source>
        <dbReference type="Proteomes" id="UP000814385"/>
    </source>
</evidence>
<evidence type="ECO:0000313" key="9">
    <source>
        <dbReference type="EMBL" id="MCG6657550.1"/>
    </source>
</evidence>
<dbReference type="Proteomes" id="UP000814385">
    <property type="component" value="Unassembled WGS sequence"/>
</dbReference>
<reference evidence="9 10" key="1">
    <citation type="submission" date="2020-05" db="EMBL/GenBank/DDBJ databases">
        <title>Comparative genomic analysis of denitrifying bacteria from Halomonas genus.</title>
        <authorList>
            <person name="Wang L."/>
            <person name="Shao Z."/>
        </authorList>
    </citation>
    <scope>NUCLEOTIDE SEQUENCE [LARGE SCALE GENOMIC DNA]</scope>
    <source>
        <strain evidence="9 10">A4</strain>
    </source>
</reference>
<dbReference type="InterPro" id="IPR051310">
    <property type="entry name" value="MCP_chemotaxis"/>
</dbReference>
<dbReference type="PRINTS" id="PR00260">
    <property type="entry name" value="CHEMTRNSDUCR"/>
</dbReference>
<keyword evidence="10" id="KW-1185">Reference proteome</keyword>
<evidence type="ECO:0000256" key="3">
    <source>
        <dbReference type="ARBA" id="ARBA00029447"/>
    </source>
</evidence>
<evidence type="ECO:0000256" key="2">
    <source>
        <dbReference type="ARBA" id="ARBA00023224"/>
    </source>
</evidence>
<sequence>MNRHRNLPVKTIFLILFGVVFSLSSLLLGAVYGARNADDAVDAATAARYDAFLLATELRQSSDRLTQFARTYVATGEGRWRDHYQATLDIRDGRAPRPDQYVRGHWDYLAAGEPSPRTLGPAVALLDLMRQAGFSEAELEALAEAERRSGALAELEGDAMTLAERAHRGLPHGDAAAFEQLLQAMEVVNGEAYHAHKANIMAAIDTFYDLLDRRTADAVATATLAYQRWSLAALGLAIALVVAVAALLAWGYRGILGQLGAEPSRVRSLVGRIADGDLSQHIDLGRAKAGSLLAALAEMQTSLQRVVRSVRDGSEGVAIAANQIAVGNTDLSQRTEEQAANLQQTAASMEQIAHTVRSTSESATQAESLSGSASQAAAEGGQVVTQVVATMEEIQSASRRIANIIGVMDEITFQTNILALNASVEAARAGEQGRGFAVVAGEVRKLAQRSAESAQEIRELIQNSVAKVETGSGLVNRTGKTMEEIVERVNRVSQVISDIRAATAEQTAGLGQVNTAVSQLDEVTQQNAALVEEAATAAENLDRQAHQLVKAVSAFRLGEGTATALDASPSRQEVAILEHRPAALAS</sequence>
<dbReference type="SMART" id="SM00283">
    <property type="entry name" value="MA"/>
    <property type="match status" value="1"/>
</dbReference>
<dbReference type="CDD" id="cd11386">
    <property type="entry name" value="MCP_signal"/>
    <property type="match status" value="1"/>
</dbReference>
<dbReference type="InterPro" id="IPR004090">
    <property type="entry name" value="Chemotax_Me-accpt_rcpt"/>
</dbReference>
<keyword evidence="6" id="KW-0472">Membrane</keyword>
<name>A0ABS9P708_9GAMM</name>
<keyword evidence="2 4" id="KW-0807">Transducer</keyword>
<keyword evidence="6" id="KW-0812">Transmembrane</keyword>
<comment type="similarity">
    <text evidence="3">Belongs to the methyl-accepting chemotaxis (MCP) protein family.</text>
</comment>
<protein>
    <submittedName>
        <fullName evidence="9">Methyl-accepting chemotaxis protein</fullName>
    </submittedName>
</protein>
<keyword evidence="5" id="KW-0175">Coiled coil</keyword>
<dbReference type="RefSeq" id="WP_238976695.1">
    <property type="nucleotide sequence ID" value="NZ_JABFUC010000005.1"/>
</dbReference>
<proteinExistence type="inferred from homology"/>
<dbReference type="EMBL" id="JABFUC010000005">
    <property type="protein sequence ID" value="MCG6657550.1"/>
    <property type="molecule type" value="Genomic_DNA"/>
</dbReference>
<dbReference type="Pfam" id="PF00015">
    <property type="entry name" value="MCPsignal"/>
    <property type="match status" value="1"/>
</dbReference>
<keyword evidence="1" id="KW-0488">Methylation</keyword>
<dbReference type="PROSITE" id="PS50111">
    <property type="entry name" value="CHEMOTAXIS_TRANSDUC_2"/>
    <property type="match status" value="1"/>
</dbReference>
<evidence type="ECO:0000259" key="8">
    <source>
        <dbReference type="PROSITE" id="PS50885"/>
    </source>
</evidence>
<gene>
    <name evidence="9" type="ORF">HOP52_07215</name>
</gene>
<feature type="domain" description="HAMP" evidence="8">
    <location>
        <begin position="265"/>
        <end position="308"/>
    </location>
</feature>
<dbReference type="InterPro" id="IPR003660">
    <property type="entry name" value="HAMP_dom"/>
</dbReference>
<dbReference type="PANTHER" id="PTHR43531">
    <property type="entry name" value="PROTEIN ICFG"/>
    <property type="match status" value="1"/>
</dbReference>
<accession>A0ABS9P708</accession>
<dbReference type="InterPro" id="IPR004089">
    <property type="entry name" value="MCPsignal_dom"/>
</dbReference>
<feature type="transmembrane region" description="Helical" evidence="6">
    <location>
        <begin position="12"/>
        <end position="32"/>
    </location>
</feature>
<feature type="domain" description="Methyl-accepting transducer" evidence="7">
    <location>
        <begin position="313"/>
        <end position="542"/>
    </location>
</feature>